<feature type="region of interest" description="Disordered" evidence="1">
    <location>
        <begin position="1"/>
        <end position="24"/>
    </location>
</feature>
<dbReference type="RefSeq" id="WP_246287907.1">
    <property type="nucleotide sequence ID" value="NZ_CADIKC010000012.1"/>
</dbReference>
<evidence type="ECO:0000313" key="3">
    <source>
        <dbReference type="Proteomes" id="UP000494255"/>
    </source>
</evidence>
<dbReference type="EMBL" id="CADIKC010000012">
    <property type="protein sequence ID" value="CAB3738905.1"/>
    <property type="molecule type" value="Genomic_DNA"/>
</dbReference>
<organism evidence="2 3">
    <name type="scientific">Paraburkholderia sediminicola</name>
    <dbReference type="NCBI Taxonomy" id="458836"/>
    <lineage>
        <taxon>Bacteria</taxon>
        <taxon>Pseudomonadati</taxon>
        <taxon>Pseudomonadota</taxon>
        <taxon>Betaproteobacteria</taxon>
        <taxon>Burkholderiales</taxon>
        <taxon>Burkholderiaceae</taxon>
        <taxon>Paraburkholderia</taxon>
    </lineage>
</organism>
<dbReference type="AlphaFoldDB" id="A0A6J5CMA0"/>
<dbReference type="SUPFAM" id="SSF51445">
    <property type="entry name" value="(Trans)glycosidases"/>
    <property type="match status" value="1"/>
</dbReference>
<reference evidence="2 3" key="1">
    <citation type="submission" date="2020-04" db="EMBL/GenBank/DDBJ databases">
        <authorList>
            <person name="De Canck E."/>
        </authorList>
    </citation>
    <scope>NUCLEOTIDE SEQUENCE [LARGE SCALE GENOMIC DNA]</scope>
    <source>
        <strain evidence="2 3">LMG 24238</strain>
    </source>
</reference>
<dbReference type="GeneID" id="97045050"/>
<evidence type="ECO:0000256" key="1">
    <source>
        <dbReference type="SAM" id="MobiDB-lite"/>
    </source>
</evidence>
<name>A0A6J5CMA0_9BURK</name>
<protein>
    <submittedName>
        <fullName evidence="2">Uncharacterized protein</fullName>
    </submittedName>
</protein>
<dbReference type="Proteomes" id="UP000494255">
    <property type="component" value="Unassembled WGS sequence"/>
</dbReference>
<proteinExistence type="predicted"/>
<sequence length="466" mass="50248">MQNVTLESPYIDGSKELNSTCDNPHDSESGMGVSILAREVDVGGLNPGTSIFYSREMKLKLLALFAFLTILCGQPLSALAQTTTPIAQLVALQPPVNGTGADRFAMDVNCNLWSADQTALSECSKDLDLITGLGVGTVRLGVSWDFMVLADGSTLDPNKVAFLKSLLNAARTRGMKILFQVGMYAPASAYKCAATQSPPSGSSPRLDFCDAAFSKYMSSLMDVVLPFTADIELFNEVNWGFSASNPSYGNAKGITGYMLAREKTLYTNTRKILNTKAQSGYRTVLHTQGISYFYNSAYPNNGWKPPASSMLIQATDDIKAIGNNTASAASPLNASVDVVDIHPYFNSSEYVMLVQAFIDTMSSVVPNGPKKLWLTETNNGTDGTDAGQLAAFNQLKVLMNNGSVQKAFWYVVRNGDPSNGEGDGYSIYDTNRNLIRPQLAAAIQAYSATIPRSQRFLSGSYLAPVK</sequence>
<accession>A0A6J5CMA0</accession>
<evidence type="ECO:0000313" key="2">
    <source>
        <dbReference type="EMBL" id="CAB3738905.1"/>
    </source>
</evidence>
<dbReference type="Gene3D" id="3.20.20.80">
    <property type="entry name" value="Glycosidases"/>
    <property type="match status" value="1"/>
</dbReference>
<gene>
    <name evidence="2" type="ORF">LMG24238_06475</name>
</gene>
<dbReference type="InterPro" id="IPR017853">
    <property type="entry name" value="GH"/>
</dbReference>
<keyword evidence="3" id="KW-1185">Reference proteome</keyword>